<dbReference type="Gene3D" id="2.40.160.60">
    <property type="entry name" value="Outer membrane protein transport protein (OMPP1/FadL/TodX)"/>
    <property type="match status" value="1"/>
</dbReference>
<dbReference type="Proteomes" id="UP000005631">
    <property type="component" value="Chromosome"/>
</dbReference>
<reference evidence="2 3" key="1">
    <citation type="journal article" date="2012" name="Stand. Genomic Sci.">
        <title>Genome sequence of the orange-pigmented seawater bacterium Owenweeksia hongkongensis type strain (UST20020801(T)).</title>
        <authorList>
            <person name="Riedel T."/>
            <person name="Held B."/>
            <person name="Nolan M."/>
            <person name="Lucas S."/>
            <person name="Lapidus A."/>
            <person name="Tice H."/>
            <person name="Del Rio T.G."/>
            <person name="Cheng J.F."/>
            <person name="Han C."/>
            <person name="Tapia R."/>
            <person name="Goodwin L.A."/>
            <person name="Pitluck S."/>
            <person name="Liolios K."/>
            <person name="Mavromatis K."/>
            <person name="Pagani I."/>
            <person name="Ivanova N."/>
            <person name="Mikhailova N."/>
            <person name="Pati A."/>
            <person name="Chen A."/>
            <person name="Palaniappan K."/>
            <person name="Rohde M."/>
            <person name="Tindall B.J."/>
            <person name="Detter J.C."/>
            <person name="Goker M."/>
            <person name="Woyke T."/>
            <person name="Bristow J."/>
            <person name="Eisen J.A."/>
            <person name="Markowitz V."/>
            <person name="Hugenholtz P."/>
            <person name="Klenk H.P."/>
            <person name="Kyrpides N.C."/>
        </authorList>
    </citation>
    <scope>NUCLEOTIDE SEQUENCE</scope>
    <source>
        <strain evidence="3">DSM 17368 / JCM 12287 / NRRL B-23963</strain>
    </source>
</reference>
<organism evidence="2 3">
    <name type="scientific">Owenweeksia hongkongensis (strain DSM 17368 / CIP 108786 / JCM 12287 / NRRL B-23963 / UST20020801)</name>
    <dbReference type="NCBI Taxonomy" id="926562"/>
    <lineage>
        <taxon>Bacteria</taxon>
        <taxon>Pseudomonadati</taxon>
        <taxon>Bacteroidota</taxon>
        <taxon>Flavobacteriia</taxon>
        <taxon>Flavobacteriales</taxon>
        <taxon>Owenweeksiaceae</taxon>
        <taxon>Owenweeksia</taxon>
    </lineage>
</organism>
<feature type="chain" id="PRO_5003515541" description="Long-chain fatty acid transport protein" evidence="1">
    <location>
        <begin position="23"/>
        <end position="439"/>
    </location>
</feature>
<name>G8R5V5_OWEHD</name>
<evidence type="ECO:0000256" key="1">
    <source>
        <dbReference type="SAM" id="SignalP"/>
    </source>
</evidence>
<dbReference type="SUPFAM" id="SSF56935">
    <property type="entry name" value="Porins"/>
    <property type="match status" value="1"/>
</dbReference>
<dbReference type="AlphaFoldDB" id="G8R5V5"/>
<dbReference type="EMBL" id="CP003156">
    <property type="protein sequence ID" value="AEV31103.1"/>
    <property type="molecule type" value="Genomic_DNA"/>
</dbReference>
<protein>
    <recommendedName>
        <fullName evidence="4">Long-chain fatty acid transport protein</fullName>
    </recommendedName>
</protein>
<keyword evidence="1" id="KW-0732">Signal</keyword>
<accession>G8R5V5</accession>
<dbReference type="eggNOG" id="COG2067">
    <property type="taxonomic scope" value="Bacteria"/>
</dbReference>
<evidence type="ECO:0000313" key="3">
    <source>
        <dbReference type="Proteomes" id="UP000005631"/>
    </source>
</evidence>
<dbReference type="RefSeq" id="WP_014200464.1">
    <property type="nucleotide sequence ID" value="NC_016599.1"/>
</dbReference>
<dbReference type="STRING" id="926562.Oweho_0081"/>
<dbReference type="HOGENOM" id="CLU_047829_0_0_10"/>
<dbReference type="OrthoDB" id="1491239at2"/>
<evidence type="ECO:0000313" key="2">
    <source>
        <dbReference type="EMBL" id="AEV31103.1"/>
    </source>
</evidence>
<feature type="signal peptide" evidence="1">
    <location>
        <begin position="1"/>
        <end position="22"/>
    </location>
</feature>
<evidence type="ECO:0008006" key="4">
    <source>
        <dbReference type="Google" id="ProtNLM"/>
    </source>
</evidence>
<sequence length="439" mass="48338">MQKCFNGIFLIPFFIISLSTFAQQNSVSPYSRLGVGDLQRKNYTRGLGMGGATIGMKDAQSIDMSNPASYANLALTSFDIGVQFRIIEQQQENPDVSVKNSQAGIRYFSIGVPIKDWWGSAFGVQPYSYKGYNITNTRIAADGIEIVDNFVGSGSMSQVYWGNAFTLFKNFSVGVNTSFLFGKLVEENSTSFEGSIFNSWQSENLGARGFNFDFGAQYSLDLANNKELGFGATYTLKSKLNATMDQQWYVQSDGGTPIDSLNSDGVEGGNITLPTEFKFGLSYGKKTNKSLNHAWLVAADFELYQGSEFKNFSGSTGGLADGYRAEVGGFVVPSLMSESLSKKNNYLSRIEYRLGAFYGQTPYSVGGHQLEEYGISFGMGLPVRHKNLAPGEVKASTVNIGAILGRRGTVENGLIQENYLNIYLGINLNDKWFIKYKYR</sequence>
<proteinExistence type="predicted"/>
<gene>
    <name evidence="2" type="ordered locus">Oweho_0081</name>
</gene>
<dbReference type="KEGG" id="oho:Oweho_0081"/>
<keyword evidence="3" id="KW-1185">Reference proteome</keyword>